<name>A0A1X7PGU5_9HYPH</name>
<dbReference type="InterPro" id="IPR050979">
    <property type="entry name" value="LD-transpeptidase"/>
</dbReference>
<accession>A0A1X7PGU5</accession>
<reference evidence="10 11" key="1">
    <citation type="submission" date="2017-04" db="EMBL/GenBank/DDBJ databases">
        <authorList>
            <person name="Afonso C.L."/>
            <person name="Miller P.J."/>
            <person name="Scott M.A."/>
            <person name="Spackman E."/>
            <person name="Goraichik I."/>
            <person name="Dimitrov K.M."/>
            <person name="Suarez D.L."/>
            <person name="Swayne D.E."/>
        </authorList>
    </citation>
    <scope>NUCLEOTIDE SEQUENCE [LARGE SCALE GENOMIC DNA]</scope>
    <source>
        <strain evidence="10 11">B5P</strain>
    </source>
</reference>
<evidence type="ECO:0000256" key="7">
    <source>
        <dbReference type="PROSITE-ProRule" id="PRU01373"/>
    </source>
</evidence>
<evidence type="ECO:0000256" key="8">
    <source>
        <dbReference type="SAM" id="SignalP"/>
    </source>
</evidence>
<evidence type="ECO:0000256" key="4">
    <source>
        <dbReference type="ARBA" id="ARBA00022960"/>
    </source>
</evidence>
<dbReference type="CDD" id="cd16913">
    <property type="entry name" value="YkuD_like"/>
    <property type="match status" value="1"/>
</dbReference>
<feature type="active site" description="Nucleophile" evidence="7">
    <location>
        <position position="115"/>
    </location>
</feature>
<dbReference type="GO" id="GO:0018104">
    <property type="term" value="P:peptidoglycan-protein cross-linking"/>
    <property type="evidence" value="ECO:0007669"/>
    <property type="project" value="TreeGrafter"/>
</dbReference>
<dbReference type="AlphaFoldDB" id="A0A1X7PGU5"/>
<keyword evidence="11" id="KW-1185">Reference proteome</keyword>
<dbReference type="GO" id="GO:0008360">
    <property type="term" value="P:regulation of cell shape"/>
    <property type="evidence" value="ECO:0007669"/>
    <property type="project" value="UniProtKB-UniRule"/>
</dbReference>
<dbReference type="InterPro" id="IPR005490">
    <property type="entry name" value="LD_TPept_cat_dom"/>
</dbReference>
<feature type="domain" description="L,D-TPase catalytic" evidence="9">
    <location>
        <begin position="28"/>
        <end position="143"/>
    </location>
</feature>
<keyword evidence="3" id="KW-0808">Transferase</keyword>
<dbReference type="SUPFAM" id="SSF141523">
    <property type="entry name" value="L,D-transpeptidase catalytic domain-like"/>
    <property type="match status" value="1"/>
</dbReference>
<evidence type="ECO:0000256" key="2">
    <source>
        <dbReference type="ARBA" id="ARBA00005992"/>
    </source>
</evidence>
<proteinExistence type="inferred from homology"/>
<evidence type="ECO:0000259" key="9">
    <source>
        <dbReference type="PROSITE" id="PS52029"/>
    </source>
</evidence>
<dbReference type="Proteomes" id="UP000193083">
    <property type="component" value="Unassembled WGS sequence"/>
</dbReference>
<evidence type="ECO:0000256" key="1">
    <source>
        <dbReference type="ARBA" id="ARBA00004752"/>
    </source>
</evidence>
<organism evidence="10 11">
    <name type="scientific">Mesorhizobium australicum</name>
    <dbReference type="NCBI Taxonomy" id="536018"/>
    <lineage>
        <taxon>Bacteria</taxon>
        <taxon>Pseudomonadati</taxon>
        <taxon>Pseudomonadota</taxon>
        <taxon>Alphaproteobacteria</taxon>
        <taxon>Hyphomicrobiales</taxon>
        <taxon>Phyllobacteriaceae</taxon>
        <taxon>Mesorhizobium</taxon>
    </lineage>
</organism>
<evidence type="ECO:0000256" key="3">
    <source>
        <dbReference type="ARBA" id="ARBA00022679"/>
    </source>
</evidence>
<dbReference type="InterPro" id="IPR038063">
    <property type="entry name" value="Transpep_catalytic_dom"/>
</dbReference>
<dbReference type="PROSITE" id="PS52029">
    <property type="entry name" value="LD_TPASE"/>
    <property type="match status" value="1"/>
</dbReference>
<comment type="pathway">
    <text evidence="1 7">Cell wall biogenesis; peptidoglycan biosynthesis.</text>
</comment>
<evidence type="ECO:0000313" key="10">
    <source>
        <dbReference type="EMBL" id="SMH49753.1"/>
    </source>
</evidence>
<dbReference type="GO" id="GO:0016740">
    <property type="term" value="F:transferase activity"/>
    <property type="evidence" value="ECO:0007669"/>
    <property type="project" value="UniProtKB-KW"/>
</dbReference>
<feature type="active site" description="Proton donor/acceptor" evidence="7">
    <location>
        <position position="99"/>
    </location>
</feature>
<dbReference type="RefSeq" id="WP_139832494.1">
    <property type="nucleotide sequence ID" value="NZ_FXBL01000004.1"/>
</dbReference>
<evidence type="ECO:0000256" key="6">
    <source>
        <dbReference type="ARBA" id="ARBA00023316"/>
    </source>
</evidence>
<dbReference type="Gene3D" id="2.40.440.10">
    <property type="entry name" value="L,D-transpeptidase catalytic domain-like"/>
    <property type="match status" value="1"/>
</dbReference>
<sequence>MMRTTIFGAFLAAAVTIGLPAVAQAATLVANVDVATQTMTVRKHGKLIYTWKVSTARGGYVTPAGQWRPYRMHRMWHSRKYDMAPMPFAVFYHGGYAVHGTTAVSRLGTPASHGCVRLATANAETFYSLVREIGPGNTRIIVSK</sequence>
<dbReference type="PANTHER" id="PTHR30582">
    <property type="entry name" value="L,D-TRANSPEPTIDASE"/>
    <property type="match status" value="1"/>
</dbReference>
<dbReference type="OrthoDB" id="463216at2"/>
<feature type="chain" id="PRO_5010863526" evidence="8">
    <location>
        <begin position="26"/>
        <end position="144"/>
    </location>
</feature>
<dbReference type="PANTHER" id="PTHR30582:SF2">
    <property type="entry name" value="L,D-TRANSPEPTIDASE YCIB-RELATED"/>
    <property type="match status" value="1"/>
</dbReference>
<evidence type="ECO:0000256" key="5">
    <source>
        <dbReference type="ARBA" id="ARBA00022984"/>
    </source>
</evidence>
<dbReference type="Pfam" id="PF03734">
    <property type="entry name" value="YkuD"/>
    <property type="match status" value="1"/>
</dbReference>
<keyword evidence="5 7" id="KW-0573">Peptidoglycan synthesis</keyword>
<feature type="signal peptide" evidence="8">
    <location>
        <begin position="1"/>
        <end position="25"/>
    </location>
</feature>
<dbReference type="UniPathway" id="UPA00219"/>
<dbReference type="GO" id="GO:0005576">
    <property type="term" value="C:extracellular region"/>
    <property type="evidence" value="ECO:0007669"/>
    <property type="project" value="TreeGrafter"/>
</dbReference>
<comment type="similarity">
    <text evidence="2">Belongs to the YkuD family.</text>
</comment>
<protein>
    <submittedName>
        <fullName evidence="10">L,D-transpeptidase catalytic domain</fullName>
    </submittedName>
</protein>
<keyword evidence="4 7" id="KW-0133">Cell shape</keyword>
<gene>
    <name evidence="10" type="ORF">SAMN02982922_4000</name>
</gene>
<dbReference type="GO" id="GO:0071972">
    <property type="term" value="F:peptidoglycan L,D-transpeptidase activity"/>
    <property type="evidence" value="ECO:0007669"/>
    <property type="project" value="TreeGrafter"/>
</dbReference>
<keyword evidence="8" id="KW-0732">Signal</keyword>
<dbReference type="EMBL" id="FXBL01000004">
    <property type="protein sequence ID" value="SMH49753.1"/>
    <property type="molecule type" value="Genomic_DNA"/>
</dbReference>
<keyword evidence="6 7" id="KW-0961">Cell wall biogenesis/degradation</keyword>
<dbReference type="GO" id="GO:0071555">
    <property type="term" value="P:cell wall organization"/>
    <property type="evidence" value="ECO:0007669"/>
    <property type="project" value="UniProtKB-UniRule"/>
</dbReference>
<evidence type="ECO:0000313" key="11">
    <source>
        <dbReference type="Proteomes" id="UP000193083"/>
    </source>
</evidence>